<dbReference type="InterPro" id="IPR036663">
    <property type="entry name" value="Fumarylacetoacetase_C_sf"/>
</dbReference>
<evidence type="ECO:0000256" key="2">
    <source>
        <dbReference type="ARBA" id="ARBA00010211"/>
    </source>
</evidence>
<reference evidence="6 7" key="1">
    <citation type="journal article" date="2015" name="Genome Announc.">
        <title>Complete Genome Sequence of Cupriavidus basilensis 4G11, Isolated from the Oak Ridge Field Research Center Site.</title>
        <authorList>
            <person name="Ray J."/>
            <person name="Waters R.J."/>
            <person name="Skerker J.M."/>
            <person name="Kuehl J.V."/>
            <person name="Price M.N."/>
            <person name="Huang J."/>
            <person name="Chakraborty R."/>
            <person name="Arkin A.P."/>
            <person name="Deutschbauer A."/>
        </authorList>
    </citation>
    <scope>NUCLEOTIDE SEQUENCE [LARGE SCALE GENOMIC DNA]</scope>
    <source>
        <strain evidence="6">4G11</strain>
    </source>
</reference>
<dbReference type="SUPFAM" id="SSF56529">
    <property type="entry name" value="FAH"/>
    <property type="match status" value="1"/>
</dbReference>
<dbReference type="GO" id="GO:0046872">
    <property type="term" value="F:metal ion binding"/>
    <property type="evidence" value="ECO:0007669"/>
    <property type="project" value="UniProtKB-KW"/>
</dbReference>
<dbReference type="AlphaFoldDB" id="A0A0C4YP01"/>
<evidence type="ECO:0000256" key="4">
    <source>
        <dbReference type="ARBA" id="ARBA00022801"/>
    </source>
</evidence>
<dbReference type="GO" id="GO:0019752">
    <property type="term" value="P:carboxylic acid metabolic process"/>
    <property type="evidence" value="ECO:0007669"/>
    <property type="project" value="UniProtKB-ARBA"/>
</dbReference>
<feature type="domain" description="Fumarylacetoacetase-like C-terminal" evidence="5">
    <location>
        <begin position="28"/>
        <end position="232"/>
    </location>
</feature>
<comment type="similarity">
    <text evidence="2">Belongs to the FAH family.</text>
</comment>
<keyword evidence="7" id="KW-1185">Reference proteome</keyword>
<accession>A0A0C4YP01</accession>
<organism evidence="6 7">
    <name type="scientific">Cupriavidus basilensis</name>
    <dbReference type="NCBI Taxonomy" id="68895"/>
    <lineage>
        <taxon>Bacteria</taxon>
        <taxon>Pseudomonadati</taxon>
        <taxon>Pseudomonadota</taxon>
        <taxon>Betaproteobacteria</taxon>
        <taxon>Burkholderiales</taxon>
        <taxon>Burkholderiaceae</taxon>
        <taxon>Cupriavidus</taxon>
    </lineage>
</organism>
<dbReference type="FunFam" id="3.90.850.10:FF:000002">
    <property type="entry name" value="2-hydroxyhepta-2,4-diene-1,7-dioate isomerase"/>
    <property type="match status" value="1"/>
</dbReference>
<keyword evidence="3" id="KW-0479">Metal-binding</keyword>
<evidence type="ECO:0000256" key="3">
    <source>
        <dbReference type="ARBA" id="ARBA00022723"/>
    </source>
</evidence>
<proteinExistence type="inferred from homology"/>
<dbReference type="Gene3D" id="3.90.850.10">
    <property type="entry name" value="Fumarylacetoacetase-like, C-terminal domain"/>
    <property type="match status" value="1"/>
</dbReference>
<dbReference type="STRING" id="68895.RR42_s0740"/>
<keyword evidence="4 6" id="KW-0378">Hydrolase</keyword>
<sequence>MARLVTRVRADVRLDGVTLLAPVPRPGKILGIGLNYADHVAESKMEPPTDQLWFAKMPTAVTGPFSAIEIPMVSDALDYEAELAFIIGRRCRHVSKSDAHKFIFGYCAANDVSVRDWQFRTTQFLLGKSFDTHAPFGPWIVTADDINDPHELPIRCFVNGELRQKSNTRNLIFNCYAQIEHLSKVMTLEPGDVIFTGTPGGVGWGHKPPRPLRSGDRVRVEIDGIGAIENLVRTETKSH</sequence>
<dbReference type="EMBL" id="CP010537">
    <property type="protein sequence ID" value="AJG22331.1"/>
    <property type="molecule type" value="Genomic_DNA"/>
</dbReference>
<dbReference type="InterPro" id="IPR011234">
    <property type="entry name" value="Fumarylacetoacetase-like_C"/>
</dbReference>
<dbReference type="GO" id="GO:0016787">
    <property type="term" value="F:hydrolase activity"/>
    <property type="evidence" value="ECO:0007669"/>
    <property type="project" value="UniProtKB-KW"/>
</dbReference>
<evidence type="ECO:0000313" key="6">
    <source>
        <dbReference type="EMBL" id="AJG22331.1"/>
    </source>
</evidence>
<evidence type="ECO:0000256" key="1">
    <source>
        <dbReference type="ARBA" id="ARBA00001946"/>
    </source>
</evidence>
<dbReference type="GO" id="GO:0016853">
    <property type="term" value="F:isomerase activity"/>
    <property type="evidence" value="ECO:0007669"/>
    <property type="project" value="UniProtKB-ARBA"/>
</dbReference>
<name>A0A0C4YP01_9BURK</name>
<dbReference type="Pfam" id="PF01557">
    <property type="entry name" value="FAA_hydrolase"/>
    <property type="match status" value="1"/>
</dbReference>
<dbReference type="KEGG" id="cbw:RR42_s0740"/>
<evidence type="ECO:0000259" key="5">
    <source>
        <dbReference type="Pfam" id="PF01557"/>
    </source>
</evidence>
<protein>
    <submittedName>
        <fullName evidence="6">Fumarylacetoacetate hydrolase family protein</fullName>
    </submittedName>
</protein>
<dbReference type="PANTHER" id="PTHR42796">
    <property type="entry name" value="FUMARYLACETOACETATE HYDROLASE DOMAIN-CONTAINING PROTEIN 2A-RELATED"/>
    <property type="match status" value="1"/>
</dbReference>
<evidence type="ECO:0000313" key="7">
    <source>
        <dbReference type="Proteomes" id="UP000031843"/>
    </source>
</evidence>
<comment type="cofactor">
    <cofactor evidence="1">
        <name>Mg(2+)</name>
        <dbReference type="ChEBI" id="CHEBI:18420"/>
    </cofactor>
</comment>
<dbReference type="InterPro" id="IPR051121">
    <property type="entry name" value="FAH"/>
</dbReference>
<gene>
    <name evidence="6" type="ORF">RR42_s0740</name>
</gene>
<dbReference type="Proteomes" id="UP000031843">
    <property type="component" value="Chromosome secondary"/>
</dbReference>
<dbReference type="PANTHER" id="PTHR42796:SF4">
    <property type="entry name" value="FUMARYLACETOACETATE HYDROLASE DOMAIN-CONTAINING PROTEIN 2A"/>
    <property type="match status" value="1"/>
</dbReference>